<dbReference type="InterPro" id="IPR012340">
    <property type="entry name" value="NA-bd_OB-fold"/>
</dbReference>
<dbReference type="Gene3D" id="2.40.50.140">
    <property type="entry name" value="Nucleic acid-binding proteins"/>
    <property type="match status" value="3"/>
</dbReference>
<dbReference type="PANTHER" id="PTHR47165">
    <property type="entry name" value="OS03G0429900 PROTEIN"/>
    <property type="match status" value="1"/>
</dbReference>
<comment type="caution">
    <text evidence="3">The sequence shown here is derived from an EMBL/GenBank/DDBJ whole genome shotgun (WGS) entry which is preliminary data.</text>
</comment>
<dbReference type="Pfam" id="PF08646">
    <property type="entry name" value="Rep_fac-A_C"/>
    <property type="match status" value="1"/>
</dbReference>
<gene>
    <name evidence="3" type="ORF">LITE_LOCUS4013</name>
</gene>
<evidence type="ECO:0000313" key="3">
    <source>
        <dbReference type="EMBL" id="CAI0383484.1"/>
    </source>
</evidence>
<reference evidence="3" key="1">
    <citation type="submission" date="2022-08" db="EMBL/GenBank/DDBJ databases">
        <authorList>
            <person name="Gutierrez-Valencia J."/>
        </authorList>
    </citation>
    <scope>NUCLEOTIDE SEQUENCE</scope>
</reference>
<proteinExistence type="predicted"/>
<dbReference type="InterPro" id="IPR013955">
    <property type="entry name" value="Rep_factor-A_C"/>
</dbReference>
<feature type="domain" description="Replication factor A C-terminal" evidence="2">
    <location>
        <begin position="248"/>
        <end position="366"/>
    </location>
</feature>
<keyword evidence="4" id="KW-1185">Reference proteome</keyword>
<name>A0AAV0HGE0_9ROSI</name>
<feature type="region of interest" description="Disordered" evidence="1">
    <location>
        <begin position="436"/>
        <end position="473"/>
    </location>
</feature>
<dbReference type="Proteomes" id="UP001154282">
    <property type="component" value="Unassembled WGS sequence"/>
</dbReference>
<sequence length="473" mass="53468">MVALDAKGDAIWIQVPKTKMNKFVGKIEEQKTYLIRNFDVVKEEKGFRPVPGDMFIEFTSGTTMVPAADVVPPFREHCFRFLKHEDMYPNRGQRTLLLDVVGQLKEHYRTRESTSTNRNSKHKELQSCCLMKVVLWGRLPSTLEKIIEASNNRNVVMVITSVFVSEWNEELKLSSSGATIIYDRLNLNEVNVLKERTVDTAPKLIEEEKRQVVGPLSIEELKALASDYANQNKIVAVNCKANDVFTEWHYDGCEKCLCKVESESTKFYCKKCRLTMNHSFKRFRIELVVSDLSGEAIFVILDKEGKRFFGISAQTLFADAENDSNVVPSTIAKIQKLELQFLVILKEYNFKTSAHEFSVLQINDLHSNMTTIHSAIALQPSLSALDKANSSSQSIASSMSSDHEVNELLTVEPSENPTPNSEVRIDKVRVESIGEKARVVSDAGDENQDPNTAREAATSAKKNYKRKSQDQLL</sequence>
<dbReference type="SUPFAM" id="SSF50249">
    <property type="entry name" value="Nucleic acid-binding proteins"/>
    <property type="match status" value="1"/>
</dbReference>
<organism evidence="3 4">
    <name type="scientific">Linum tenue</name>
    <dbReference type="NCBI Taxonomy" id="586396"/>
    <lineage>
        <taxon>Eukaryota</taxon>
        <taxon>Viridiplantae</taxon>
        <taxon>Streptophyta</taxon>
        <taxon>Embryophyta</taxon>
        <taxon>Tracheophyta</taxon>
        <taxon>Spermatophyta</taxon>
        <taxon>Magnoliopsida</taxon>
        <taxon>eudicotyledons</taxon>
        <taxon>Gunneridae</taxon>
        <taxon>Pentapetalae</taxon>
        <taxon>rosids</taxon>
        <taxon>fabids</taxon>
        <taxon>Malpighiales</taxon>
        <taxon>Linaceae</taxon>
        <taxon>Linum</taxon>
    </lineage>
</organism>
<dbReference type="PANTHER" id="PTHR47165:SF4">
    <property type="entry name" value="OS03G0429900 PROTEIN"/>
    <property type="match status" value="1"/>
</dbReference>
<dbReference type="AlphaFoldDB" id="A0AAV0HGE0"/>
<evidence type="ECO:0000256" key="1">
    <source>
        <dbReference type="SAM" id="MobiDB-lite"/>
    </source>
</evidence>
<accession>A0AAV0HGE0</accession>
<evidence type="ECO:0000259" key="2">
    <source>
        <dbReference type="Pfam" id="PF08646"/>
    </source>
</evidence>
<protein>
    <recommendedName>
        <fullName evidence="2">Replication factor A C-terminal domain-containing protein</fullName>
    </recommendedName>
</protein>
<evidence type="ECO:0000313" key="4">
    <source>
        <dbReference type="Proteomes" id="UP001154282"/>
    </source>
</evidence>
<dbReference type="EMBL" id="CAMGYJ010000002">
    <property type="protein sequence ID" value="CAI0383484.1"/>
    <property type="molecule type" value="Genomic_DNA"/>
</dbReference>